<dbReference type="SUPFAM" id="SSF53448">
    <property type="entry name" value="Nucleotide-diphospho-sugar transferases"/>
    <property type="match status" value="1"/>
</dbReference>
<dbReference type="Pfam" id="PF00535">
    <property type="entry name" value="Glycos_transf_2"/>
    <property type="match status" value="1"/>
</dbReference>
<name>A0A444LJZ6_9HYPH</name>
<dbReference type="InterPro" id="IPR001173">
    <property type="entry name" value="Glyco_trans_2-like"/>
</dbReference>
<protein>
    <submittedName>
        <fullName evidence="2">Glycosyltransferase family 2 protein</fullName>
    </submittedName>
</protein>
<comment type="caution">
    <text evidence="2">The sequence shown here is derived from an EMBL/GenBank/DDBJ whole genome shotgun (WGS) entry which is preliminary data.</text>
</comment>
<evidence type="ECO:0000313" key="3">
    <source>
        <dbReference type="Proteomes" id="UP000287687"/>
    </source>
</evidence>
<gene>
    <name evidence="2" type="ORF">EPK99_12300</name>
</gene>
<accession>A0A444LJZ6</accession>
<evidence type="ECO:0000259" key="1">
    <source>
        <dbReference type="Pfam" id="PF00535"/>
    </source>
</evidence>
<dbReference type="RefSeq" id="WP_128443295.1">
    <property type="nucleotide sequence ID" value="NZ_SBIP01000002.1"/>
</dbReference>
<dbReference type="InterPro" id="IPR029044">
    <property type="entry name" value="Nucleotide-diphossugar_trans"/>
</dbReference>
<evidence type="ECO:0000313" key="2">
    <source>
        <dbReference type="EMBL" id="RWX79321.1"/>
    </source>
</evidence>
<dbReference type="EMBL" id="SBIP01000002">
    <property type="protein sequence ID" value="RWX79321.1"/>
    <property type="molecule type" value="Genomic_DNA"/>
</dbReference>
<dbReference type="CDD" id="cd00761">
    <property type="entry name" value="Glyco_tranf_GTA_type"/>
    <property type="match status" value="1"/>
</dbReference>
<dbReference type="PANTHER" id="PTHR43685:SF2">
    <property type="entry name" value="GLYCOSYLTRANSFERASE 2-LIKE DOMAIN-CONTAINING PROTEIN"/>
    <property type="match status" value="1"/>
</dbReference>
<dbReference type="OrthoDB" id="9806521at2"/>
<feature type="domain" description="Glycosyltransferase 2-like" evidence="1">
    <location>
        <begin position="10"/>
        <end position="172"/>
    </location>
</feature>
<organism evidence="2 3">
    <name type="scientific">Neorhizobium lilium</name>
    <dbReference type="NCBI Taxonomy" id="2503024"/>
    <lineage>
        <taxon>Bacteria</taxon>
        <taxon>Pseudomonadati</taxon>
        <taxon>Pseudomonadota</taxon>
        <taxon>Alphaproteobacteria</taxon>
        <taxon>Hyphomicrobiales</taxon>
        <taxon>Rhizobiaceae</taxon>
        <taxon>Rhizobium/Agrobacterium group</taxon>
        <taxon>Neorhizobium</taxon>
    </lineage>
</organism>
<dbReference type="Proteomes" id="UP000287687">
    <property type="component" value="Unassembled WGS sequence"/>
</dbReference>
<dbReference type="Gene3D" id="3.90.550.10">
    <property type="entry name" value="Spore Coat Polysaccharide Biosynthesis Protein SpsA, Chain A"/>
    <property type="match status" value="1"/>
</dbReference>
<dbReference type="AlphaFoldDB" id="A0A444LJZ6"/>
<proteinExistence type="predicted"/>
<reference evidence="2 3" key="1">
    <citation type="submission" date="2019-01" db="EMBL/GenBank/DDBJ databases">
        <title>The draft genome of Rhizobium sp. 24NR.</title>
        <authorList>
            <person name="Liu L."/>
            <person name="Liang L."/>
            <person name="Shi S."/>
            <person name="Xu L."/>
            <person name="Wang X."/>
            <person name="Li L."/>
            <person name="Zhang X."/>
        </authorList>
    </citation>
    <scope>NUCLEOTIDE SEQUENCE [LARGE SCALE GENOMIC DNA]</scope>
    <source>
        <strain evidence="2 3">24NR</strain>
    </source>
</reference>
<dbReference type="GO" id="GO:0016740">
    <property type="term" value="F:transferase activity"/>
    <property type="evidence" value="ECO:0007669"/>
    <property type="project" value="UniProtKB-KW"/>
</dbReference>
<keyword evidence="2" id="KW-0808">Transferase</keyword>
<sequence length="334" mass="36421">MAETSAQTICVIIAAKNAADTIAKAVHSALAEGLVSEVVVVDDGSTDRTSDVARGADDGSGRLKILSFAQNRGPSAARNAAIAASQAPLIAILDADDFFFAGRFSPMLAEDGWDLLADNIAFISDPAALAVPERFETRPRTISLVDFVEGNISQRGKPRGEVGFLKPIMRRAFLDAHKIRYDEKLRLGEDYDLYLRALAKGARYKVIEHCGYGAVVRHDSLSSRHRTEDLRMLYEADEAILRDASLAPDARAVISRHRNHIRDRYEHRAFLDTKAQSGYAGALRRLLSRPQHIPSIAAGIFLDKLDGFRGRTSPVASSPSAVRYLLAGVPAGRK</sequence>
<keyword evidence="3" id="KW-1185">Reference proteome</keyword>
<dbReference type="PANTHER" id="PTHR43685">
    <property type="entry name" value="GLYCOSYLTRANSFERASE"/>
    <property type="match status" value="1"/>
</dbReference>
<dbReference type="InterPro" id="IPR050834">
    <property type="entry name" value="Glycosyltransf_2"/>
</dbReference>